<feature type="compositionally biased region" description="Basic and acidic residues" evidence="1">
    <location>
        <begin position="104"/>
        <end position="125"/>
    </location>
</feature>
<evidence type="ECO:0000313" key="3">
    <source>
        <dbReference type="EMBL" id="KAB2570557.1"/>
    </source>
</evidence>
<dbReference type="InterPro" id="IPR010730">
    <property type="entry name" value="HET"/>
</dbReference>
<dbReference type="Pfam" id="PF06985">
    <property type="entry name" value="HET"/>
    <property type="match status" value="1"/>
</dbReference>
<dbReference type="PANTHER" id="PTHR33112:SF9">
    <property type="entry name" value="HETEROKARYON INCOMPATIBILITY DOMAIN-CONTAINING PROTEIN"/>
    <property type="match status" value="1"/>
</dbReference>
<feature type="domain" description="Heterokaryon incompatibility" evidence="2">
    <location>
        <begin position="273"/>
        <end position="449"/>
    </location>
</feature>
<dbReference type="OrthoDB" id="5362512at2759"/>
<protein>
    <recommendedName>
        <fullName evidence="2">Heterokaryon incompatibility domain-containing protein</fullName>
    </recommendedName>
</protein>
<evidence type="ECO:0000313" key="4">
    <source>
        <dbReference type="Proteomes" id="UP000325902"/>
    </source>
</evidence>
<comment type="caution">
    <text evidence="3">The sequence shown here is derived from an EMBL/GenBank/DDBJ whole genome shotgun (WGS) entry which is preliminary data.</text>
</comment>
<keyword evidence="4" id="KW-1185">Reference proteome</keyword>
<gene>
    <name evidence="3" type="ORF">DBV05_g10758</name>
</gene>
<organism evidence="3 4">
    <name type="scientific">Lasiodiplodia theobromae</name>
    <dbReference type="NCBI Taxonomy" id="45133"/>
    <lineage>
        <taxon>Eukaryota</taxon>
        <taxon>Fungi</taxon>
        <taxon>Dikarya</taxon>
        <taxon>Ascomycota</taxon>
        <taxon>Pezizomycotina</taxon>
        <taxon>Dothideomycetes</taxon>
        <taxon>Dothideomycetes incertae sedis</taxon>
        <taxon>Botryosphaeriales</taxon>
        <taxon>Botryosphaeriaceae</taxon>
        <taxon>Lasiodiplodia</taxon>
    </lineage>
</organism>
<dbReference type="Proteomes" id="UP000325902">
    <property type="component" value="Unassembled WGS sequence"/>
</dbReference>
<dbReference type="AlphaFoldDB" id="A0A5N5CYZ6"/>
<name>A0A5N5CYZ6_9PEZI</name>
<dbReference type="PANTHER" id="PTHR33112">
    <property type="entry name" value="DOMAIN PROTEIN, PUTATIVE-RELATED"/>
    <property type="match status" value="1"/>
</dbReference>
<sequence>MVDDGRQVMQQAAAARPVCPACLDLDYSLYDAPLREPFFYQGQGLRYHITSFWELEKRATQGCRICAVLHRGIQAVWDVKRVGLTGHAMREWEQYRSKATMGPPDRKDSKMDDVAWQREASKRTSEEDENDKFYRPCIELRPGRSLLVSNALYKRVVQAEGHWGRKLGQNPLEFEHFLRRAPLEFYSQPGPATTIHPAFGRKEHIPAALTPEHYQRKLNQWLRACSTHHRICSDTSTTANPPKRLIYIHPDGDDRHLRLIETARFPGFAGAAYTTLSHCWGNESDALALKKTVRANLDAHLEHLQVETLPRLFRDAITVTRMVGCHFLWIDSLCIVQDSADDWRHHAYRMADIYSHSHLNIAATALANSAGSLFFSRTHVYEPGAFDREKVQTISMEAREVSGGGGGGGGGEGGVWVRPFPQITHGNFLLRSPEDPANPLLQRGWVFQERLLSRRTLHCTASELVWECRACTWCECGDLGDCNDDDEQQEDETQAVQQLPTKTQFQNMFEPDSTPQSLLYDWMSIVTRYNHLQFSHPRDLPFAFAGVAQKVGDRIRDSGGSYVAGLWTADLPRNLLWVGNKKRIGHDEGSRVYPVDWEKADGGPPSWSWLWYASWPGARSAHYYGYLERVEVDADAVVDLERLICNTEDGNPFGSVVEGVLRMRGRVIRGKLRTGEPKLVPKGFSYSHVREDAYVTFEKFGRTLGFPIGTDCYLFVRDSEGQEIEQEVTCLL</sequence>
<dbReference type="EMBL" id="VCHE01000131">
    <property type="protein sequence ID" value="KAB2570557.1"/>
    <property type="molecule type" value="Genomic_DNA"/>
</dbReference>
<evidence type="ECO:0000259" key="2">
    <source>
        <dbReference type="Pfam" id="PF06985"/>
    </source>
</evidence>
<reference evidence="3 4" key="1">
    <citation type="journal article" date="2019" name="Sci. Rep.">
        <title>A multi-omics analysis of the grapevine pathogen Lasiodiplodia theobromae reveals that temperature affects the expression of virulence- and pathogenicity-related genes.</title>
        <authorList>
            <person name="Felix C."/>
            <person name="Meneses R."/>
            <person name="Goncalves M.F.M."/>
            <person name="Tilleman L."/>
            <person name="Duarte A.S."/>
            <person name="Jorrin-Novo J.V."/>
            <person name="Van de Peer Y."/>
            <person name="Deforce D."/>
            <person name="Van Nieuwerburgh F."/>
            <person name="Esteves A.C."/>
            <person name="Alves A."/>
        </authorList>
    </citation>
    <scope>NUCLEOTIDE SEQUENCE [LARGE SCALE GENOMIC DNA]</scope>
    <source>
        <strain evidence="3 4">LA-SOL3</strain>
    </source>
</reference>
<evidence type="ECO:0000256" key="1">
    <source>
        <dbReference type="SAM" id="MobiDB-lite"/>
    </source>
</evidence>
<accession>A0A5N5CYZ6</accession>
<proteinExistence type="predicted"/>
<feature type="region of interest" description="Disordered" evidence="1">
    <location>
        <begin position="95"/>
        <end position="128"/>
    </location>
</feature>